<dbReference type="AlphaFoldDB" id="R4IL76"/>
<reference evidence="1" key="1">
    <citation type="journal article" date="2013" name="J. Biotechnol.">
        <title>Structural and functional genomics of plasmid pSinA of Sinorhizobium sp. M14 encoding genes for the arsenite oxidation and arsenic resistance.</title>
        <authorList>
            <person name="Drewniak L."/>
            <person name="Dziewit L."/>
            <person name="Ciezkowska M."/>
            <person name="Gawor J."/>
            <person name="Gromadka R."/>
            <person name="Sklodowska A."/>
        </authorList>
    </citation>
    <scope>NUCLEOTIDE SEQUENCE</scope>
    <source>
        <strain evidence="1">M14</strain>
        <plasmid evidence="1">pSinA</plasmid>
    </source>
</reference>
<evidence type="ECO:0000313" key="1">
    <source>
        <dbReference type="EMBL" id="AFR74915.1"/>
    </source>
</evidence>
<name>R4IL76_9HYPH</name>
<organism evidence="1">
    <name type="scientific">Sinorhizobium sp. M14</name>
    <dbReference type="NCBI Taxonomy" id="430451"/>
    <lineage>
        <taxon>Bacteria</taxon>
        <taxon>Pseudomonadati</taxon>
        <taxon>Pseudomonadota</taxon>
        <taxon>Alphaproteobacteria</taxon>
        <taxon>Hyphomicrobiales</taxon>
        <taxon>Rhizobiaceae</taxon>
        <taxon>Sinorhizobium/Ensifer group</taxon>
        <taxon>Sinorhizobium</taxon>
    </lineage>
</organism>
<keyword evidence="1" id="KW-0614">Plasmid</keyword>
<dbReference type="EMBL" id="JF809815">
    <property type="protein sequence ID" value="AFR74915.1"/>
    <property type="molecule type" value="Genomic_DNA"/>
</dbReference>
<geneLocation type="plasmid" evidence="1">
    <name>pSinA</name>
</geneLocation>
<protein>
    <submittedName>
        <fullName evidence="1">Uncharacterized protein</fullName>
    </submittedName>
</protein>
<sequence length="102" mass="11232">MRWRPGPGPIFHDQPARGPLAGCGRSWLCHRGDRARPRAFLEPSSGIGPLPDGAFEMSHDLVLAQSHAFQLSRDLMVPVTVFEVDGEYGVYLNSQAVSLAFR</sequence>
<accession>R4IL76</accession>
<proteinExistence type="predicted"/>